<keyword evidence="2" id="KW-0677">Repeat</keyword>
<keyword evidence="1 3" id="KW-0853">WD repeat</keyword>
<dbReference type="InterPro" id="IPR036322">
    <property type="entry name" value="WD40_repeat_dom_sf"/>
</dbReference>
<dbReference type="GO" id="GO:0017070">
    <property type="term" value="F:U6 snRNA binding"/>
    <property type="evidence" value="ECO:0007669"/>
    <property type="project" value="TreeGrafter"/>
</dbReference>
<evidence type="ECO:0000313" key="4">
    <source>
        <dbReference type="EMBL" id="TFK83376.1"/>
    </source>
</evidence>
<reference evidence="4 5" key="1">
    <citation type="journal article" date="2019" name="Nat. Ecol. Evol.">
        <title>Megaphylogeny resolves global patterns of mushroom evolution.</title>
        <authorList>
            <person name="Varga T."/>
            <person name="Krizsan K."/>
            <person name="Foldi C."/>
            <person name="Dima B."/>
            <person name="Sanchez-Garcia M."/>
            <person name="Sanchez-Ramirez S."/>
            <person name="Szollosi G.J."/>
            <person name="Szarkandi J.G."/>
            <person name="Papp V."/>
            <person name="Albert L."/>
            <person name="Andreopoulos W."/>
            <person name="Angelini C."/>
            <person name="Antonin V."/>
            <person name="Barry K.W."/>
            <person name="Bougher N.L."/>
            <person name="Buchanan P."/>
            <person name="Buyck B."/>
            <person name="Bense V."/>
            <person name="Catcheside P."/>
            <person name="Chovatia M."/>
            <person name="Cooper J."/>
            <person name="Damon W."/>
            <person name="Desjardin D."/>
            <person name="Finy P."/>
            <person name="Geml J."/>
            <person name="Haridas S."/>
            <person name="Hughes K."/>
            <person name="Justo A."/>
            <person name="Karasinski D."/>
            <person name="Kautmanova I."/>
            <person name="Kiss B."/>
            <person name="Kocsube S."/>
            <person name="Kotiranta H."/>
            <person name="LaButti K.M."/>
            <person name="Lechner B.E."/>
            <person name="Liimatainen K."/>
            <person name="Lipzen A."/>
            <person name="Lukacs Z."/>
            <person name="Mihaltcheva S."/>
            <person name="Morgado L.N."/>
            <person name="Niskanen T."/>
            <person name="Noordeloos M.E."/>
            <person name="Ohm R.A."/>
            <person name="Ortiz-Santana B."/>
            <person name="Ovrebo C."/>
            <person name="Racz N."/>
            <person name="Riley R."/>
            <person name="Savchenko A."/>
            <person name="Shiryaev A."/>
            <person name="Soop K."/>
            <person name="Spirin V."/>
            <person name="Szebenyi C."/>
            <person name="Tomsovsky M."/>
            <person name="Tulloss R.E."/>
            <person name="Uehling J."/>
            <person name="Grigoriev I.V."/>
            <person name="Vagvolgyi C."/>
            <person name="Papp T."/>
            <person name="Martin F.M."/>
            <person name="Miettinen O."/>
            <person name="Hibbett D.S."/>
            <person name="Nagy L.G."/>
        </authorList>
    </citation>
    <scope>NUCLEOTIDE SEQUENCE [LARGE SCALE GENOMIC DNA]</scope>
    <source>
        <strain evidence="4 5">HHB13444</strain>
    </source>
</reference>
<dbReference type="CDD" id="cd00200">
    <property type="entry name" value="WD40"/>
    <property type="match status" value="1"/>
</dbReference>
<accession>A0A5C3P152</accession>
<evidence type="ECO:0000256" key="1">
    <source>
        <dbReference type="ARBA" id="ARBA00022574"/>
    </source>
</evidence>
<dbReference type="InterPro" id="IPR001680">
    <property type="entry name" value="WD40_rpt"/>
</dbReference>
<dbReference type="PRINTS" id="PR00320">
    <property type="entry name" value="GPROTEINBRPT"/>
</dbReference>
<dbReference type="AlphaFoldDB" id="A0A5C3P152"/>
<sequence length="513" mass="56225">MRTLSKLVLSEIRFVNLASFCRFILAFPSLKMLDCHHVDAATHEFQHIVQAFTTQTLEIRALNVSATVGSYLNMRIILALVRDIRPGSLAHLKVVFEGSVRIPALRDGKAGASEDLQRLDDVLSSFPGMAGVTFVIPRETKQRYTFWSTAFQDCFVRLRERGCLIDIPTYEPTISEPAPSDHAGSVTCLTVSPDSRWLASGSEDTTIILREIKALHYEDYTAFRKWEANVDIVRHLTFSPDSQRLVCCGSNGRIVVWDLDQCDELGVLEGHTKAVGMVAWSPDGITFASCSDDTTVRIWEAETYQEVFRLEGHRGPVLSVAFSSDGELLASCGADWSCRIWEVETGLLKSELSGHRDRVLTAVFDPAASRIATASDDGTVRIWSVETGAELVLLNERHGPVVAFNEHGKQIMSVSSDSTVQICSSLGGDPILALGGHSALVNDAKLSSDGEYIASASADHTMRLWNRSDGANIATFDDHGDKVLHVVFSPDGQTVSSASEDGKVCTFDLSYFA</sequence>
<dbReference type="PROSITE" id="PS00678">
    <property type="entry name" value="WD_REPEATS_1"/>
    <property type="match status" value="1"/>
</dbReference>
<feature type="repeat" description="WD" evidence="3">
    <location>
        <begin position="310"/>
        <end position="351"/>
    </location>
</feature>
<feature type="repeat" description="WD" evidence="3">
    <location>
        <begin position="434"/>
        <end position="475"/>
    </location>
</feature>
<dbReference type="Pfam" id="PF00400">
    <property type="entry name" value="WD40"/>
    <property type="match status" value="7"/>
</dbReference>
<dbReference type="GO" id="GO:0046540">
    <property type="term" value="C:U4/U6 x U5 tri-snRNP complex"/>
    <property type="evidence" value="ECO:0007669"/>
    <property type="project" value="TreeGrafter"/>
</dbReference>
<protein>
    <submittedName>
        <fullName evidence="4">WD40 repeat-like protein</fullName>
    </submittedName>
</protein>
<dbReference type="Proteomes" id="UP000308197">
    <property type="component" value="Unassembled WGS sequence"/>
</dbReference>
<dbReference type="PANTHER" id="PTHR19846:SF0">
    <property type="entry name" value="PRE-MRNA PROCESSING FACTOR 4"/>
    <property type="match status" value="1"/>
</dbReference>
<evidence type="ECO:0000313" key="5">
    <source>
        <dbReference type="Proteomes" id="UP000308197"/>
    </source>
</evidence>
<name>A0A5C3P152_9APHY</name>
<proteinExistence type="predicted"/>
<feature type="repeat" description="WD" evidence="3">
    <location>
        <begin position="226"/>
        <end position="267"/>
    </location>
</feature>
<dbReference type="SUPFAM" id="SSF50978">
    <property type="entry name" value="WD40 repeat-like"/>
    <property type="match status" value="1"/>
</dbReference>
<feature type="repeat" description="WD" evidence="3">
    <location>
        <begin position="179"/>
        <end position="213"/>
    </location>
</feature>
<dbReference type="InterPro" id="IPR020472">
    <property type="entry name" value="WD40_PAC1"/>
</dbReference>
<dbReference type="PROSITE" id="PS50294">
    <property type="entry name" value="WD_REPEATS_REGION"/>
    <property type="match status" value="5"/>
</dbReference>
<dbReference type="InParanoid" id="A0A5C3P152"/>
<evidence type="ECO:0000256" key="2">
    <source>
        <dbReference type="ARBA" id="ARBA00022737"/>
    </source>
</evidence>
<dbReference type="Gene3D" id="2.130.10.10">
    <property type="entry name" value="YVTN repeat-like/Quinoprotein amine dehydrogenase"/>
    <property type="match status" value="3"/>
</dbReference>
<gene>
    <name evidence="4" type="ORF">K466DRAFT_655260</name>
</gene>
<dbReference type="SMART" id="SM00320">
    <property type="entry name" value="WD40"/>
    <property type="match status" value="8"/>
</dbReference>
<dbReference type="InterPro" id="IPR015943">
    <property type="entry name" value="WD40/YVTN_repeat-like_dom_sf"/>
</dbReference>
<dbReference type="PROSITE" id="PS50082">
    <property type="entry name" value="WD_REPEATS_2"/>
    <property type="match status" value="7"/>
</dbReference>
<dbReference type="GO" id="GO:0000398">
    <property type="term" value="P:mRNA splicing, via spliceosome"/>
    <property type="evidence" value="ECO:0007669"/>
    <property type="project" value="TreeGrafter"/>
</dbReference>
<organism evidence="4 5">
    <name type="scientific">Polyporus arcularius HHB13444</name>
    <dbReference type="NCBI Taxonomy" id="1314778"/>
    <lineage>
        <taxon>Eukaryota</taxon>
        <taxon>Fungi</taxon>
        <taxon>Dikarya</taxon>
        <taxon>Basidiomycota</taxon>
        <taxon>Agaricomycotina</taxon>
        <taxon>Agaricomycetes</taxon>
        <taxon>Polyporales</taxon>
        <taxon>Polyporaceae</taxon>
        <taxon>Polyporus</taxon>
    </lineage>
</organism>
<dbReference type="GO" id="GO:0030621">
    <property type="term" value="F:U4 snRNA binding"/>
    <property type="evidence" value="ECO:0007669"/>
    <property type="project" value="TreeGrafter"/>
</dbReference>
<feature type="repeat" description="WD" evidence="3">
    <location>
        <begin position="476"/>
        <end position="513"/>
    </location>
</feature>
<dbReference type="STRING" id="1314778.A0A5C3P152"/>
<feature type="repeat" description="WD" evidence="3">
    <location>
        <begin position="352"/>
        <end position="393"/>
    </location>
</feature>
<dbReference type="EMBL" id="ML211398">
    <property type="protein sequence ID" value="TFK83376.1"/>
    <property type="molecule type" value="Genomic_DNA"/>
</dbReference>
<evidence type="ECO:0000256" key="3">
    <source>
        <dbReference type="PROSITE-ProRule" id="PRU00221"/>
    </source>
</evidence>
<feature type="repeat" description="WD" evidence="3">
    <location>
        <begin position="268"/>
        <end position="309"/>
    </location>
</feature>
<dbReference type="PANTHER" id="PTHR19846">
    <property type="entry name" value="WD40 REPEAT PROTEIN"/>
    <property type="match status" value="1"/>
</dbReference>
<dbReference type="InterPro" id="IPR019775">
    <property type="entry name" value="WD40_repeat_CS"/>
</dbReference>
<keyword evidence="5" id="KW-1185">Reference proteome</keyword>